<dbReference type="AlphaFoldDB" id="A0AAW3GMY4"/>
<organism evidence="2 3">
    <name type="scientific">Streptococcus equi subsp. zooepidemicus Sz4is</name>
    <dbReference type="NCBI Taxonomy" id="1381082"/>
    <lineage>
        <taxon>Bacteria</taxon>
        <taxon>Bacillati</taxon>
        <taxon>Bacillota</taxon>
        <taxon>Bacilli</taxon>
        <taxon>Lactobacillales</taxon>
        <taxon>Streptococcaceae</taxon>
        <taxon>Streptococcus</taxon>
    </lineage>
</organism>
<dbReference type="EMBL" id="JAUE01000033">
    <property type="protein sequence ID" value="KIS17968.1"/>
    <property type="molecule type" value="Genomic_DNA"/>
</dbReference>
<protein>
    <submittedName>
        <fullName evidence="2">Major tail shaft protein</fullName>
    </submittedName>
</protein>
<evidence type="ECO:0000313" key="2">
    <source>
        <dbReference type="EMBL" id="KIS17968.1"/>
    </source>
</evidence>
<feature type="region of interest" description="Disordered" evidence="1">
    <location>
        <begin position="1"/>
        <end position="59"/>
    </location>
</feature>
<evidence type="ECO:0000256" key="1">
    <source>
        <dbReference type="SAM" id="MobiDB-lite"/>
    </source>
</evidence>
<gene>
    <name evidence="2" type="ORF">AT55_00016</name>
</gene>
<sequence>MARQKNAKRKHEIAPFDPKNPTKAPDEGTWKRLAKYIETIDDETDEDTDDTGYYDGDGTPEETVLSVVGGYSFEGLFDPEDEAQAMIAAMKYKTGDARRVWHRVTSSDGKKTYTQVANVSEIKAGAGDATAYEEFGCTLKWIKEPIEAGVSGIGGSPII</sequence>
<dbReference type="RefSeq" id="WP_043036796.1">
    <property type="nucleotide sequence ID" value="NZ_JAUE01000033.1"/>
</dbReference>
<reference evidence="2 3" key="1">
    <citation type="submission" date="2013-11" db="EMBL/GenBank/DDBJ databases">
        <authorList>
            <person name="da Piedade I."/>
            <person name="Tang M.H.E."/>
            <person name="Bojesen A.M."/>
        </authorList>
    </citation>
    <scope>NUCLEOTIDE SEQUENCE [LARGE SCALE GENOMIC DNA]</scope>
    <source>
        <strain evidence="2 3">Sz4is</strain>
    </source>
</reference>
<feature type="compositionally biased region" description="Acidic residues" evidence="1">
    <location>
        <begin position="39"/>
        <end position="52"/>
    </location>
</feature>
<proteinExistence type="predicted"/>
<comment type="caution">
    <text evidence="2">The sequence shown here is derived from an EMBL/GenBank/DDBJ whole genome shotgun (WGS) entry which is preliminary data.</text>
</comment>
<evidence type="ECO:0000313" key="3">
    <source>
        <dbReference type="Proteomes" id="UP000032278"/>
    </source>
</evidence>
<dbReference type="NCBIfam" id="NF047353">
    <property type="entry name" value="tube_lmo2291"/>
    <property type="match status" value="1"/>
</dbReference>
<feature type="compositionally biased region" description="Basic residues" evidence="1">
    <location>
        <begin position="1"/>
        <end position="11"/>
    </location>
</feature>
<name>A0AAW3GMY4_STRSZ</name>
<dbReference type="Proteomes" id="UP000032278">
    <property type="component" value="Unassembled WGS sequence"/>
</dbReference>
<accession>A0AAW3GMY4</accession>